<dbReference type="EMBL" id="JACOGF010000006">
    <property type="protein sequence ID" value="MBC3918410.1"/>
    <property type="molecule type" value="Genomic_DNA"/>
</dbReference>
<dbReference type="InterPro" id="IPR004358">
    <property type="entry name" value="Sig_transdc_His_kin-like_C"/>
</dbReference>
<dbReference type="InterPro" id="IPR003661">
    <property type="entry name" value="HisK_dim/P_dom"/>
</dbReference>
<dbReference type="Proteomes" id="UP000650424">
    <property type="component" value="Unassembled WGS sequence"/>
</dbReference>
<feature type="coiled-coil region" evidence="6">
    <location>
        <begin position="386"/>
        <end position="442"/>
    </location>
</feature>
<evidence type="ECO:0000259" key="8">
    <source>
        <dbReference type="PROSITE" id="PS50109"/>
    </source>
</evidence>
<keyword evidence="7" id="KW-0812">Transmembrane</keyword>
<proteinExistence type="predicted"/>
<dbReference type="InterPro" id="IPR036097">
    <property type="entry name" value="HisK_dim/P_sf"/>
</dbReference>
<dbReference type="PRINTS" id="PR00344">
    <property type="entry name" value="BCTRLSENSOR"/>
</dbReference>
<feature type="transmembrane region" description="Helical" evidence="7">
    <location>
        <begin position="146"/>
        <end position="165"/>
    </location>
</feature>
<feature type="transmembrane region" description="Helical" evidence="7">
    <location>
        <begin position="43"/>
        <end position="63"/>
    </location>
</feature>
<dbReference type="PANTHER" id="PTHR42878">
    <property type="entry name" value="TWO-COMPONENT HISTIDINE KINASE"/>
    <property type="match status" value="1"/>
</dbReference>
<dbReference type="InterPro" id="IPR005467">
    <property type="entry name" value="His_kinase_dom"/>
</dbReference>
<reference evidence="9 10" key="1">
    <citation type="submission" date="2020-08" db="EMBL/GenBank/DDBJ databases">
        <title>Novel species isolated from subtropical streams in China.</title>
        <authorList>
            <person name="Lu H."/>
        </authorList>
    </citation>
    <scope>NUCLEOTIDE SEQUENCE [LARGE SCALE GENOMIC DNA]</scope>
    <source>
        <strain evidence="9 10">CY18W</strain>
    </source>
</reference>
<dbReference type="Pfam" id="PF00512">
    <property type="entry name" value="HisKA"/>
    <property type="match status" value="1"/>
</dbReference>
<keyword evidence="10" id="KW-1185">Reference proteome</keyword>
<keyword evidence="7" id="KW-0472">Membrane</keyword>
<dbReference type="InterPro" id="IPR003594">
    <property type="entry name" value="HATPase_dom"/>
</dbReference>
<dbReference type="SMART" id="SM00388">
    <property type="entry name" value="HisKA"/>
    <property type="match status" value="1"/>
</dbReference>
<evidence type="ECO:0000256" key="7">
    <source>
        <dbReference type="SAM" id="Phobius"/>
    </source>
</evidence>
<dbReference type="Gene3D" id="1.10.287.130">
    <property type="match status" value="1"/>
</dbReference>
<dbReference type="InterPro" id="IPR036890">
    <property type="entry name" value="HATPase_C_sf"/>
</dbReference>
<keyword evidence="3" id="KW-0597">Phosphoprotein</keyword>
<dbReference type="Gene3D" id="3.30.565.10">
    <property type="entry name" value="Histidine kinase-like ATPase, C-terminal domain"/>
    <property type="match status" value="1"/>
</dbReference>
<dbReference type="SMART" id="SM00387">
    <property type="entry name" value="HATPase_c"/>
    <property type="match status" value="1"/>
</dbReference>
<evidence type="ECO:0000313" key="10">
    <source>
        <dbReference type="Proteomes" id="UP000650424"/>
    </source>
</evidence>
<evidence type="ECO:0000256" key="5">
    <source>
        <dbReference type="ARBA" id="ARBA00022777"/>
    </source>
</evidence>
<evidence type="ECO:0000256" key="1">
    <source>
        <dbReference type="ARBA" id="ARBA00000085"/>
    </source>
</evidence>
<gene>
    <name evidence="9" type="ORF">H8L32_13035</name>
</gene>
<keyword evidence="5" id="KW-0418">Kinase</keyword>
<keyword evidence="4" id="KW-0808">Transferase</keyword>
<accession>A0ABR6ZRA9</accession>
<evidence type="ECO:0000313" key="9">
    <source>
        <dbReference type="EMBL" id="MBC3918410.1"/>
    </source>
</evidence>
<dbReference type="SUPFAM" id="SSF47384">
    <property type="entry name" value="Homodimeric domain of signal transducing histidine kinase"/>
    <property type="match status" value="1"/>
</dbReference>
<keyword evidence="6" id="KW-0175">Coiled coil</keyword>
<feature type="transmembrane region" description="Helical" evidence="7">
    <location>
        <begin position="117"/>
        <end position="134"/>
    </location>
</feature>
<comment type="caution">
    <text evidence="9">The sequence shown here is derived from an EMBL/GenBank/DDBJ whole genome shotgun (WGS) entry which is preliminary data.</text>
</comment>
<evidence type="ECO:0000256" key="4">
    <source>
        <dbReference type="ARBA" id="ARBA00022679"/>
    </source>
</evidence>
<dbReference type="InterPro" id="IPR050351">
    <property type="entry name" value="BphY/WalK/GraS-like"/>
</dbReference>
<dbReference type="CDD" id="cd00082">
    <property type="entry name" value="HisKA"/>
    <property type="match status" value="1"/>
</dbReference>
<feature type="transmembrane region" description="Helical" evidence="7">
    <location>
        <begin position="365"/>
        <end position="386"/>
    </location>
</feature>
<dbReference type="PANTHER" id="PTHR42878:SF15">
    <property type="entry name" value="BACTERIOPHYTOCHROME"/>
    <property type="match status" value="1"/>
</dbReference>
<dbReference type="RefSeq" id="WP_186947681.1">
    <property type="nucleotide sequence ID" value="NZ_JACOGF010000006.1"/>
</dbReference>
<keyword evidence="7" id="KW-1133">Transmembrane helix</keyword>
<protein>
    <recommendedName>
        <fullName evidence="2">histidine kinase</fullName>
        <ecNumber evidence="2">2.7.13.3</ecNumber>
    </recommendedName>
</protein>
<feature type="transmembrane region" description="Helical" evidence="7">
    <location>
        <begin position="209"/>
        <end position="231"/>
    </location>
</feature>
<sequence length="665" mass="74452">MKRLVTQPGLIGLGLILLGAETMTGWVTRHPLWILLFPSSTVMVFSTAFCFFCVGIALALPMFHATHSVRVRKLVGIIVILIGSMMLLENLFSISTGLDMPGLHRWFDDANPYPGRMAPNTALAFMVGGVGLLYTDGFFYVKPRMLASIMLTISLLGMVGYALLLDLAYTWYGFPRMAFSTGLGMSLFACALLLERAEADSPSKKESNIYLFLGVAITVLITTMFVSYGSLRALDARTNWVDHTYQVRLFADEVIGTLQQARRASDQHEFKAITAAIDDKIIELHRLSKDNPKQQSRLMQLRQILLTHLEAAQKILPEESTDANDARLDLEFKPLISTMVQFADAESLLLVQRKQDSIQSTSSTISIIVMGNLLGFAILLFTFWLLKNQNDQRNALELALQRSNTELESKVEERTRAQAVLNDELQELNQTLEARITERTADLESFTYSISHDLRAPLRAIDGFGRMLEEDYAASLDKSAARYLAVIRSNSQRMGNLIDDLLAFSRLGRQNVVKFHIDMTALAQEVISESVQNLPDPPEIQLLALPSAFADRSLMKQVWVNLVSNAIKYSAKKERVRIEISGSTEDGMLRYMIRDNGAGFNMEYYDKLFGVFQRLHHVDEFSGTGVGLAIVHRIVSRHGGRVWAESIIDEGATFFFTLPIGEHNG</sequence>
<dbReference type="Pfam" id="PF02518">
    <property type="entry name" value="HATPase_c"/>
    <property type="match status" value="1"/>
</dbReference>
<dbReference type="PROSITE" id="PS50109">
    <property type="entry name" value="HIS_KIN"/>
    <property type="match status" value="1"/>
</dbReference>
<evidence type="ECO:0000256" key="3">
    <source>
        <dbReference type="ARBA" id="ARBA00022553"/>
    </source>
</evidence>
<dbReference type="SUPFAM" id="SSF55874">
    <property type="entry name" value="ATPase domain of HSP90 chaperone/DNA topoisomerase II/histidine kinase"/>
    <property type="match status" value="1"/>
</dbReference>
<evidence type="ECO:0000256" key="2">
    <source>
        <dbReference type="ARBA" id="ARBA00012438"/>
    </source>
</evidence>
<comment type="catalytic activity">
    <reaction evidence="1">
        <text>ATP + protein L-histidine = ADP + protein N-phospho-L-histidine.</text>
        <dbReference type="EC" id="2.7.13.3"/>
    </reaction>
</comment>
<organism evidence="9 10">
    <name type="scientific">Undibacterium hunanense</name>
    <dbReference type="NCBI Taxonomy" id="2762292"/>
    <lineage>
        <taxon>Bacteria</taxon>
        <taxon>Pseudomonadati</taxon>
        <taxon>Pseudomonadota</taxon>
        <taxon>Betaproteobacteria</taxon>
        <taxon>Burkholderiales</taxon>
        <taxon>Oxalobacteraceae</taxon>
        <taxon>Undibacterium</taxon>
    </lineage>
</organism>
<feature type="transmembrane region" description="Helical" evidence="7">
    <location>
        <begin position="75"/>
        <end position="97"/>
    </location>
</feature>
<evidence type="ECO:0000256" key="6">
    <source>
        <dbReference type="SAM" id="Coils"/>
    </source>
</evidence>
<feature type="domain" description="Histidine kinase" evidence="8">
    <location>
        <begin position="449"/>
        <end position="662"/>
    </location>
</feature>
<name>A0ABR6ZRA9_9BURK</name>
<dbReference type="EC" id="2.7.13.3" evidence="2"/>